<feature type="transmembrane region" description="Helical" evidence="8">
    <location>
        <begin position="12"/>
        <end position="31"/>
    </location>
</feature>
<feature type="domain" description="ABC transporter" evidence="9">
    <location>
        <begin position="429"/>
        <end position="663"/>
    </location>
</feature>
<evidence type="ECO:0000259" key="9">
    <source>
        <dbReference type="PROSITE" id="PS50893"/>
    </source>
</evidence>
<feature type="domain" description="ABC transmembrane type-1" evidence="10">
    <location>
        <begin position="20"/>
        <end position="398"/>
    </location>
</feature>
<evidence type="ECO:0000256" key="1">
    <source>
        <dbReference type="ARBA" id="ARBA00004651"/>
    </source>
</evidence>
<feature type="transmembrane region" description="Helical" evidence="8">
    <location>
        <begin position="252"/>
        <end position="270"/>
    </location>
</feature>
<evidence type="ECO:0000259" key="10">
    <source>
        <dbReference type="PROSITE" id="PS50929"/>
    </source>
</evidence>
<keyword evidence="2" id="KW-0813">Transport</keyword>
<evidence type="ECO:0000256" key="4">
    <source>
        <dbReference type="ARBA" id="ARBA00022741"/>
    </source>
</evidence>
<evidence type="ECO:0000313" key="11">
    <source>
        <dbReference type="EMBL" id="AVM23167.1"/>
    </source>
</evidence>
<dbReference type="GO" id="GO:0016887">
    <property type="term" value="F:ATP hydrolysis activity"/>
    <property type="evidence" value="ECO:0007669"/>
    <property type="project" value="InterPro"/>
</dbReference>
<dbReference type="PANTHER" id="PTHR24221:SF430">
    <property type="entry name" value="MULTIDRUG RESISTANCE ABC TRANSPORTER ATP-BINDING_PERMEASE PROTEIN YHEH-RELATED"/>
    <property type="match status" value="1"/>
</dbReference>
<dbReference type="Pfam" id="PF00005">
    <property type="entry name" value="ABC_tran"/>
    <property type="match status" value="1"/>
</dbReference>
<dbReference type="PROSITE" id="PS50929">
    <property type="entry name" value="ABC_TM1F"/>
    <property type="match status" value="1"/>
</dbReference>
<evidence type="ECO:0000256" key="8">
    <source>
        <dbReference type="SAM" id="Phobius"/>
    </source>
</evidence>
<keyword evidence="3 8" id="KW-0812">Transmembrane</keyword>
<feature type="transmembrane region" description="Helical" evidence="8">
    <location>
        <begin position="149"/>
        <end position="169"/>
    </location>
</feature>
<evidence type="ECO:0000256" key="5">
    <source>
        <dbReference type="ARBA" id="ARBA00022840"/>
    </source>
</evidence>
<protein>
    <submittedName>
        <fullName evidence="11">Multidrug ABC transporter permease</fullName>
    </submittedName>
</protein>
<dbReference type="SUPFAM" id="SSF52540">
    <property type="entry name" value="P-loop containing nucleoside triphosphate hydrolases"/>
    <property type="match status" value="1"/>
</dbReference>
<organism evidence="11 12">
    <name type="scientific">Bacillus pumilus</name>
    <name type="common">Bacillus mesentericus</name>
    <dbReference type="NCBI Taxonomy" id="1408"/>
    <lineage>
        <taxon>Bacteria</taxon>
        <taxon>Bacillati</taxon>
        <taxon>Bacillota</taxon>
        <taxon>Bacilli</taxon>
        <taxon>Bacillales</taxon>
        <taxon>Bacillaceae</taxon>
        <taxon>Bacillus</taxon>
    </lineage>
</organism>
<dbReference type="PROSITE" id="PS00211">
    <property type="entry name" value="ABC_TRANSPORTER_1"/>
    <property type="match status" value="1"/>
</dbReference>
<dbReference type="Pfam" id="PF00664">
    <property type="entry name" value="ABC_membrane"/>
    <property type="match status" value="1"/>
</dbReference>
<accession>A0AAD0HKV2</accession>
<comment type="subcellular location">
    <subcellularLocation>
        <location evidence="1">Cell membrane</location>
        <topology evidence="1">Multi-pass membrane protein</topology>
    </subcellularLocation>
</comment>
<dbReference type="GO" id="GO:0005524">
    <property type="term" value="F:ATP binding"/>
    <property type="evidence" value="ECO:0007669"/>
    <property type="project" value="UniProtKB-KW"/>
</dbReference>
<dbReference type="RefSeq" id="WP_117729639.1">
    <property type="nucleotide sequence ID" value="NZ_CP027116.1"/>
</dbReference>
<dbReference type="InterPro" id="IPR017871">
    <property type="entry name" value="ABC_transporter-like_CS"/>
</dbReference>
<dbReference type="FunFam" id="3.40.50.300:FF:000287">
    <property type="entry name" value="Multidrug ABC transporter ATP-binding protein"/>
    <property type="match status" value="1"/>
</dbReference>
<keyword evidence="6 8" id="KW-1133">Transmembrane helix</keyword>
<dbReference type="InterPro" id="IPR039421">
    <property type="entry name" value="Type_1_exporter"/>
</dbReference>
<dbReference type="InterPro" id="IPR003593">
    <property type="entry name" value="AAA+_ATPase"/>
</dbReference>
<evidence type="ECO:0000256" key="6">
    <source>
        <dbReference type="ARBA" id="ARBA00022989"/>
    </source>
</evidence>
<dbReference type="Gene3D" id="3.40.50.300">
    <property type="entry name" value="P-loop containing nucleotide triphosphate hydrolases"/>
    <property type="match status" value="1"/>
</dbReference>
<keyword evidence="7 8" id="KW-0472">Membrane</keyword>
<dbReference type="Gene3D" id="1.20.1560.10">
    <property type="entry name" value="ABC transporter type 1, transmembrane domain"/>
    <property type="match status" value="1"/>
</dbReference>
<dbReference type="EMBL" id="CP027116">
    <property type="protein sequence ID" value="AVM23167.1"/>
    <property type="molecule type" value="Genomic_DNA"/>
</dbReference>
<dbReference type="PROSITE" id="PS50893">
    <property type="entry name" value="ABC_TRANSPORTER_2"/>
    <property type="match status" value="1"/>
</dbReference>
<evidence type="ECO:0000313" key="12">
    <source>
        <dbReference type="Proteomes" id="UP000264960"/>
    </source>
</evidence>
<dbReference type="InterPro" id="IPR003439">
    <property type="entry name" value="ABC_transporter-like_ATP-bd"/>
</dbReference>
<dbReference type="InterPro" id="IPR011527">
    <property type="entry name" value="ABC1_TM_dom"/>
</dbReference>
<reference evidence="11 12" key="1">
    <citation type="submission" date="2018-02" db="EMBL/GenBank/DDBJ databases">
        <title>The complete genome of two Bacillus pumilus strains from Cuatro Cienegas, Coahuila, Mexico.</title>
        <authorList>
            <person name="Zarza E."/>
            <person name="Alcaraz L.D."/>
            <person name="Aguilar-Salinas B."/>
            <person name="Islas A."/>
            <person name="Olmedo-Alvarez G."/>
        </authorList>
    </citation>
    <scope>NUCLEOTIDE SEQUENCE [LARGE SCALE GENOMIC DNA]</scope>
    <source>
        <strain evidence="11 12">145</strain>
    </source>
</reference>
<dbReference type="SUPFAM" id="SSF90123">
    <property type="entry name" value="ABC transporter transmembrane region"/>
    <property type="match status" value="1"/>
</dbReference>
<dbReference type="InterPro" id="IPR036640">
    <property type="entry name" value="ABC1_TM_sf"/>
</dbReference>
<dbReference type="InterPro" id="IPR027417">
    <property type="entry name" value="P-loop_NTPase"/>
</dbReference>
<keyword evidence="4" id="KW-0547">Nucleotide-binding</keyword>
<name>A0AAD0HKV2_BACPU</name>
<evidence type="ECO:0000256" key="3">
    <source>
        <dbReference type="ARBA" id="ARBA00022692"/>
    </source>
</evidence>
<gene>
    <name evidence="11" type="ORF">C5695_04760</name>
</gene>
<dbReference type="Proteomes" id="UP000264960">
    <property type="component" value="Chromosome"/>
</dbReference>
<dbReference type="SMART" id="SM00382">
    <property type="entry name" value="AAA"/>
    <property type="match status" value="1"/>
</dbReference>
<evidence type="ECO:0000256" key="2">
    <source>
        <dbReference type="ARBA" id="ARBA00022448"/>
    </source>
</evidence>
<dbReference type="PANTHER" id="PTHR24221">
    <property type="entry name" value="ATP-BINDING CASSETTE SUB-FAMILY B"/>
    <property type="match status" value="1"/>
</dbReference>
<keyword evidence="5" id="KW-0067">ATP-binding</keyword>
<dbReference type="CDD" id="cd03254">
    <property type="entry name" value="ABCC_Glucan_exporter_like"/>
    <property type="match status" value="1"/>
</dbReference>
<dbReference type="GO" id="GO:0034040">
    <property type="term" value="F:ATPase-coupled lipid transmembrane transporter activity"/>
    <property type="evidence" value="ECO:0007669"/>
    <property type="project" value="TreeGrafter"/>
</dbReference>
<dbReference type="CDD" id="cd18544">
    <property type="entry name" value="ABC_6TM_TmrA_like"/>
    <property type="match status" value="1"/>
</dbReference>
<evidence type="ECO:0000256" key="7">
    <source>
        <dbReference type="ARBA" id="ARBA00023136"/>
    </source>
</evidence>
<dbReference type="GO" id="GO:0005886">
    <property type="term" value="C:plasma membrane"/>
    <property type="evidence" value="ECO:0007669"/>
    <property type="project" value="UniProtKB-SubCell"/>
</dbReference>
<sequence>MTTGRRLLAYALLYKKVLSVALIFLIIAVGAELTGPFIGKKMIDDHILGVEKPYVEVNEKTDKTVYYQGNNYIRSDRLDNGMEPGKQINVVQVGFGYYFVNEPIHFDGNRKISGDQLTIENGKERETYQVQRLSKEEIFSFYQPEISGLVQLVLFYLGLLVIAIFFQYAQHYLLQRIANRIIQKMRVDVFEHIQTLPIRYFDNLPAGKVVARITNDTETIRDLYVTVLANFVTSAIYMIGIYIAMFLLNVKLALICLVAVPIIFLWSMTYRKFASVYNHRIRSIISDINAKLNEAIQGMTIIQAFRHEKVTKEEFDELNNNHFRYQRKMLHLNSLLSHNLVNLLRNLAYVALIWYFGGASLSATGIVSIGVLYAFVDYLNRLFQPITGIVNQFSRLELARVSSERVFRLLDEPGTTVEEPVEKEMEGHVQFQDVTFAYNEGKNVLKNITFEAKKGQTVALVGHTGSGKSSIMNLLLRFYDIQQGDILIDGESIYHQSRQTLRKQMGIVLQDPYLFSGTIASNVSLGNEDIKRETIESSLKQVGATELLKHLPEGFDEPVVEKGSTLSSGERQLISFARALAYDPAILILDEATANIDTETEAIIQRALDVVKEGRTTFVIAHRLSTIKKADTILVLEKGEIVERGSHDQLMQQEGLYAQMYELQKGTVANSR</sequence>
<feature type="transmembrane region" description="Helical" evidence="8">
    <location>
        <begin position="347"/>
        <end position="376"/>
    </location>
</feature>
<dbReference type="GO" id="GO:0140359">
    <property type="term" value="F:ABC-type transporter activity"/>
    <property type="evidence" value="ECO:0007669"/>
    <property type="project" value="InterPro"/>
</dbReference>
<feature type="transmembrane region" description="Helical" evidence="8">
    <location>
        <begin position="223"/>
        <end position="246"/>
    </location>
</feature>
<proteinExistence type="predicted"/>
<dbReference type="AlphaFoldDB" id="A0AAD0HKV2"/>